<dbReference type="Proteomes" id="UP001076974">
    <property type="component" value="Unassembled WGS sequence"/>
</dbReference>
<dbReference type="EMBL" id="JAPRBD010000042">
    <property type="protein sequence ID" value="MCZ0691046.1"/>
    <property type="molecule type" value="Genomic_DNA"/>
</dbReference>
<evidence type="ECO:0000313" key="1">
    <source>
        <dbReference type="EMBL" id="MCZ0668869.1"/>
    </source>
</evidence>
<evidence type="ECO:0000313" key="3">
    <source>
        <dbReference type="EMBL" id="MCZ7695309.1"/>
    </source>
</evidence>
<dbReference type="RefSeq" id="WP_022036789.1">
    <property type="nucleotide sequence ID" value="NZ_CACRUU010000116.1"/>
</dbReference>
<protein>
    <submittedName>
        <fullName evidence="5">Uncharacterized protein</fullName>
    </submittedName>
</protein>
<dbReference type="EMBL" id="NIHM01000017">
    <property type="protein sequence ID" value="PLT53658.1"/>
    <property type="molecule type" value="Genomic_DNA"/>
</dbReference>
<reference evidence="3" key="3">
    <citation type="submission" date="2022-12" db="EMBL/GenBank/DDBJ databases">
        <title>Genome of R. gnavus strain RSHDN_123.</title>
        <authorList>
            <person name="Abdugheni R."/>
        </authorList>
    </citation>
    <scope>NUCLEOTIDE SEQUENCE</scope>
    <source>
        <strain evidence="3">RSHDN_123</strain>
    </source>
</reference>
<dbReference type="AlphaFoldDB" id="A0A2N5PMU3"/>
<dbReference type="EMBL" id="NIHT01000006">
    <property type="protein sequence ID" value="PLT76457.1"/>
    <property type="molecule type" value="Genomic_DNA"/>
</dbReference>
<organism evidence="5 7">
    <name type="scientific">Mediterraneibacter gnavus</name>
    <name type="common">Ruminococcus gnavus</name>
    <dbReference type="NCBI Taxonomy" id="33038"/>
    <lineage>
        <taxon>Bacteria</taxon>
        <taxon>Bacillati</taxon>
        <taxon>Bacillota</taxon>
        <taxon>Clostridia</taxon>
        <taxon>Lachnospirales</taxon>
        <taxon>Lachnospiraceae</taxon>
        <taxon>Mediterraneibacter</taxon>
    </lineage>
</organism>
<dbReference type="Proteomes" id="UP000234849">
    <property type="component" value="Unassembled WGS sequence"/>
</dbReference>
<gene>
    <name evidence="4" type="ORF">CDL18_11740</name>
    <name evidence="5" type="ORF">CDL23_05490</name>
    <name evidence="3" type="ORF">O8D18_15100</name>
    <name evidence="2" type="ORF">OZZ16_14330</name>
    <name evidence="1" type="ORF">OZZ17_15245</name>
</gene>
<evidence type="ECO:0000313" key="2">
    <source>
        <dbReference type="EMBL" id="MCZ0691046.1"/>
    </source>
</evidence>
<dbReference type="EMBL" id="JAPRAY010000025">
    <property type="protein sequence ID" value="MCZ0668869.1"/>
    <property type="molecule type" value="Genomic_DNA"/>
</dbReference>
<dbReference type="EMBL" id="JAPZED010000040">
    <property type="protein sequence ID" value="MCZ7695309.1"/>
    <property type="molecule type" value="Genomic_DNA"/>
</dbReference>
<reference evidence="1" key="2">
    <citation type="submission" date="2022-11" db="EMBL/GenBank/DDBJ databases">
        <title>Temperate bacteriophages infecting mucin-degrading bacterium Ruminococcus gnavus from the human gut.</title>
        <authorList>
            <person name="Buttimer C."/>
        </authorList>
    </citation>
    <scope>NUCLEOTIDE SEQUENCE</scope>
    <source>
        <strain evidence="1">CCUG 49994</strain>
        <strain evidence="2">CCUG 52279</strain>
    </source>
</reference>
<evidence type="ECO:0000313" key="5">
    <source>
        <dbReference type="EMBL" id="PLT76457.1"/>
    </source>
</evidence>
<name>A0A2N5PMU3_MEDGN</name>
<dbReference type="Proteomes" id="UP000235093">
    <property type="component" value="Unassembled WGS sequence"/>
</dbReference>
<proteinExistence type="predicted"/>
<reference evidence="6 7" key="1">
    <citation type="journal article" date="2017" name="Genome Med.">
        <title>A novel Ruminococcus gnavus clade enriched in inflammatory bowel disease patients.</title>
        <authorList>
            <person name="Hall A.B."/>
            <person name="Yassour M."/>
            <person name="Sauk J."/>
            <person name="Garner A."/>
            <person name="Jiang X."/>
            <person name="Arthur T."/>
            <person name="Lagoudas G.K."/>
            <person name="Vatanen T."/>
            <person name="Fornelos N."/>
            <person name="Wilson R."/>
            <person name="Bertha M."/>
            <person name="Cohen M."/>
            <person name="Garber J."/>
            <person name="Khalili H."/>
            <person name="Gevers D."/>
            <person name="Ananthakrishnan A.N."/>
            <person name="Kugathasan S."/>
            <person name="Lander E.S."/>
            <person name="Blainey P."/>
            <person name="Vlamakis H."/>
            <person name="Xavier R.J."/>
            <person name="Huttenhower C."/>
        </authorList>
    </citation>
    <scope>NUCLEOTIDE SEQUENCE [LARGE SCALE GENOMIC DNA]</scope>
    <source>
        <strain evidence="4 6">RJX1118</strain>
        <strain evidence="5 7">RJX1125</strain>
    </source>
</reference>
<sequence length="103" mass="11840">MAVWTYLWDIPFDKNTLLGKKDFGTTVWASCDSILGCSYVDDRLVEFVTDLMRIAEYSKNEKLVILGKIVTLVMPMGCRCRKECKIILCLESNVRDFLLLYGC</sequence>
<evidence type="ECO:0000313" key="6">
    <source>
        <dbReference type="Proteomes" id="UP000234849"/>
    </source>
</evidence>
<accession>A0A2N5PMU3</accession>
<dbReference type="Proteomes" id="UP001079535">
    <property type="component" value="Unassembled WGS sequence"/>
</dbReference>
<comment type="caution">
    <text evidence="5">The sequence shown here is derived from an EMBL/GenBank/DDBJ whole genome shotgun (WGS) entry which is preliminary data.</text>
</comment>
<evidence type="ECO:0000313" key="7">
    <source>
        <dbReference type="Proteomes" id="UP000235093"/>
    </source>
</evidence>
<evidence type="ECO:0000313" key="4">
    <source>
        <dbReference type="EMBL" id="PLT53658.1"/>
    </source>
</evidence>
<dbReference type="Proteomes" id="UP001148455">
    <property type="component" value="Unassembled WGS sequence"/>
</dbReference>